<organism evidence="4 5">
    <name type="scientific">Pectobacterium aroidearum</name>
    <dbReference type="NCBI Taxonomy" id="1201031"/>
    <lineage>
        <taxon>Bacteria</taxon>
        <taxon>Pseudomonadati</taxon>
        <taxon>Pseudomonadota</taxon>
        <taxon>Gammaproteobacteria</taxon>
        <taxon>Enterobacterales</taxon>
        <taxon>Pectobacteriaceae</taxon>
        <taxon>Pectobacterium</taxon>
    </lineage>
</organism>
<evidence type="ECO:0000256" key="1">
    <source>
        <dbReference type="ARBA" id="ARBA00009477"/>
    </source>
</evidence>
<dbReference type="InterPro" id="IPR058792">
    <property type="entry name" value="Beta-barrel_RND_2"/>
</dbReference>
<evidence type="ECO:0000313" key="4">
    <source>
        <dbReference type="EMBL" id="MBA5231484.1"/>
    </source>
</evidence>
<gene>
    <name evidence="4" type="ORF">H2Y56_05045</name>
</gene>
<dbReference type="Proteomes" id="UP000530038">
    <property type="component" value="Unassembled WGS sequence"/>
</dbReference>
<keyword evidence="5" id="KW-1185">Reference proteome</keyword>
<dbReference type="Gene3D" id="1.10.287.470">
    <property type="entry name" value="Helix hairpin bin"/>
    <property type="match status" value="1"/>
</dbReference>
<dbReference type="Gene3D" id="2.40.420.20">
    <property type="match status" value="1"/>
</dbReference>
<feature type="domain" description="CusB-like beta-barrel" evidence="3">
    <location>
        <begin position="224"/>
        <end position="290"/>
    </location>
</feature>
<protein>
    <submittedName>
        <fullName evidence="4">Efflux RND transporter periplasmic adaptor subunit</fullName>
    </submittedName>
</protein>
<comment type="caution">
    <text evidence="4">The sequence shown here is derived from an EMBL/GenBank/DDBJ whole genome shotgun (WGS) entry which is preliminary data.</text>
</comment>
<sequence length="393" mass="42118">MMKLSRKHKKMAVLVLAVLMGIALFSLLRPNSAEDDSAGVTPVQPSLAVQVIAPTSQTLTTTIAAVGDIVAWQDVSVGTELDGYRVETVHVDVGDTVRQGQLLATLAADSIRADVAQARAALAEAQAVLAEAAADVQRARSLQGSGSLSEQQIHRYATAEATARARRDLAQAQLDSHRLRLEQSKIVAPDDGIIATRATSAGAVVDSSRELFRLIRQGRLEWRAEVASVELGRLRPGQIASVRLPSGQTLEGRVRVVAPLVESATRNGLAYVDLPKNEAARAGMYARGSFELDRRKVMTLPRSAVHIRDGVGYVHHVDEQGRIAESTVALGQQTREYIEIVSGLEPDVRVVASGGAFLGHGDMVQIIEQETVDLSSSAMEKFSMTDAAAVRQP</sequence>
<evidence type="ECO:0000256" key="2">
    <source>
        <dbReference type="SAM" id="Coils"/>
    </source>
</evidence>
<evidence type="ECO:0000313" key="5">
    <source>
        <dbReference type="Proteomes" id="UP000530038"/>
    </source>
</evidence>
<evidence type="ECO:0000259" key="3">
    <source>
        <dbReference type="Pfam" id="PF25954"/>
    </source>
</evidence>
<accession>A0ABR5ZAA9</accession>
<dbReference type="InterPro" id="IPR006143">
    <property type="entry name" value="RND_pump_MFP"/>
</dbReference>
<dbReference type="Pfam" id="PF25954">
    <property type="entry name" value="Beta-barrel_RND_2"/>
    <property type="match status" value="1"/>
</dbReference>
<dbReference type="NCBIfam" id="TIGR01730">
    <property type="entry name" value="RND_mfp"/>
    <property type="match status" value="1"/>
</dbReference>
<comment type="similarity">
    <text evidence="1">Belongs to the membrane fusion protein (MFP) (TC 8.A.1) family.</text>
</comment>
<name>A0ABR5ZAA9_9GAMM</name>
<keyword evidence="2" id="KW-0175">Coiled coil</keyword>
<dbReference type="Gene3D" id="2.40.50.100">
    <property type="match status" value="1"/>
</dbReference>
<dbReference type="SUPFAM" id="SSF111369">
    <property type="entry name" value="HlyD-like secretion proteins"/>
    <property type="match status" value="1"/>
</dbReference>
<dbReference type="PANTHER" id="PTHR30469:SF15">
    <property type="entry name" value="HLYD FAMILY OF SECRETION PROTEINS"/>
    <property type="match status" value="1"/>
</dbReference>
<reference evidence="4 5" key="1">
    <citation type="submission" date="2020-07" db="EMBL/GenBank/DDBJ databases">
        <title>Characterization of Pectobacterium aroidearum strains causing soft rot on Amorphophallus konjac.</title>
        <authorList>
            <person name="Xie H."/>
        </authorList>
    </citation>
    <scope>NUCLEOTIDE SEQUENCE [LARGE SCALE GENOMIC DNA]</scope>
    <source>
        <strain evidence="4 5">MY10</strain>
    </source>
</reference>
<dbReference type="PANTHER" id="PTHR30469">
    <property type="entry name" value="MULTIDRUG RESISTANCE PROTEIN MDTA"/>
    <property type="match status" value="1"/>
</dbReference>
<dbReference type="RefSeq" id="WP_181828815.1">
    <property type="nucleotide sequence ID" value="NZ_CP104757.1"/>
</dbReference>
<proteinExistence type="inferred from homology"/>
<dbReference type="EMBL" id="JACERK010000002">
    <property type="protein sequence ID" value="MBA5231484.1"/>
    <property type="molecule type" value="Genomic_DNA"/>
</dbReference>
<feature type="coiled-coil region" evidence="2">
    <location>
        <begin position="108"/>
        <end position="142"/>
    </location>
</feature>
<dbReference type="Gene3D" id="2.40.30.170">
    <property type="match status" value="1"/>
</dbReference>